<feature type="compositionally biased region" description="Basic and acidic residues" evidence="5">
    <location>
        <begin position="1"/>
        <end position="19"/>
    </location>
</feature>
<comment type="caution">
    <text evidence="8">The sequence shown here is derived from an EMBL/GenBank/DDBJ whole genome shotgun (WGS) entry which is preliminary data.</text>
</comment>
<evidence type="ECO:0000313" key="8">
    <source>
        <dbReference type="EMBL" id="PSO08261.1"/>
    </source>
</evidence>
<dbReference type="SUPFAM" id="SSF52540">
    <property type="entry name" value="P-loop containing nucleoside triphosphate hydrolases"/>
    <property type="match status" value="1"/>
</dbReference>
<feature type="compositionally biased region" description="Low complexity" evidence="5">
    <location>
        <begin position="1133"/>
        <end position="1149"/>
    </location>
</feature>
<sequence length="1170" mass="130433">MVMFGKDEERVRREEVRENQEDDEGGEAHHMGTAAKPPASAGRHPPYPPGPVEPCGGSRGGGGRGGVPAPLGGNADGGSNVGLEVDVQYGFRPDGEGYYLYELAPLAGRESYTLDRLPAGSFAAYYVKEADGTLRMFLRTRVKPAQFVGPAKPVDYQAMLGRAHPQERRRLLDEWNRGRMVRVLGDGSIRLPHAFHLTASFRVRRMYDYFYVRHQWQDMQRLLATLEPGMMLTVWVVQHRDVKHRLQERYERVQKDNQAVNFAIGSDPMVHALQQKLAEPALYILDVKIHYAWAKRKLTRLSFFKVKEVEELKRVCEAFASSFNHAALTYTIRTNRLETAPSPDGKGSGGGGGGVRAPRSLEAEIDRPPSLDHYRLFVGAPSRFIHGLHDIIMSVEDTIAAVVVPDPALHRVPLERAQEVPLGRPLAGDIRVGSVPGRGDTPVSLSWDQVNAHVYLLGATRSGKSNLFKVLVKNIAETRVAGGGMKPVVFVIDPSGKHADELAAYFEGRGHPNYVYFHPVDSPIGFNPLDLPPAEKPEVAELQMLSHTKEVMETAFRLVREATYAHALVLGAIATLLRVKRDGAITFTDVASMLEGFKLRLYRPIVEDPEVTNRIALLSHLEETSYLSALARLELVAHNLLLRRIMGENTIPYDELLKPGRVYLINASETVLGSTENFYVLASTIIFHVWVAATYYHSLGKKTPHVYIFVDEYQKLRELHLIDRILSEGLKYGVHLVLAHQHLGQIEEAQRRSIFNNCAVKVFFRVAGDDAKAAASLDPEYAEQLSKEIPNLPVGQAYLLLSQTRPDEVRLPPIRVKIDFYPELEPSQREIDEVRVRVVEKMMKYRPSEPGEDVFVNIDPITHFALSDLEYSYPVVRERYTLALIYAATKNTGYTMAKELLPMLRTDYAHLIPLLTELYAQGKIGFRSQRVEAAASGGAEALTAALRREEIVYRAGIFEPLRSPEFAGETVRSREGLSLAEKAWTAYWTSDYALIRVRQRHGRGERRPDFIAVRIVPGPKGLVLDKANPIAVEIETAGEVLKNPEQVYRNMTKWGASTFREIHIYAPDTPEVRGKLEELRGRVDDPELRDRITIVYVKLEAGGGGAHRKGAPPMDASADGEQGSSGDKGDDVAAAATQEEAQTPQAAAPIPYEPDAAEEESASGKKKRRK</sequence>
<gene>
    <name evidence="8" type="ORF">B9Q04_06465</name>
</gene>
<dbReference type="InterPro" id="IPR027417">
    <property type="entry name" value="P-loop_NTPase"/>
</dbReference>
<feature type="compositionally biased region" description="Gly residues" evidence="5">
    <location>
        <begin position="346"/>
        <end position="355"/>
    </location>
</feature>
<proteinExistence type="inferred from homology"/>
<dbReference type="Pfam" id="PF12696">
    <property type="entry name" value="TraG-D_C"/>
    <property type="match status" value="1"/>
</dbReference>
<accession>A0A2R6CBN9</accession>
<comment type="catalytic activity">
    <reaction evidence="2">
        <text>Couples ATP hydrolysis with the unwinding of duplex DNA by translocating in the 3'-5' direction.</text>
        <dbReference type="EC" id="5.6.2.4"/>
    </reaction>
</comment>
<evidence type="ECO:0000313" key="9">
    <source>
        <dbReference type="Proteomes" id="UP000242015"/>
    </source>
</evidence>
<feature type="region of interest" description="Disordered" evidence="5">
    <location>
        <begin position="1"/>
        <end position="75"/>
    </location>
</feature>
<dbReference type="InterPro" id="IPR008571">
    <property type="entry name" value="HerA-like"/>
</dbReference>
<dbReference type="InterPro" id="IPR032689">
    <property type="entry name" value="TraG-D_C"/>
</dbReference>
<feature type="compositionally biased region" description="Gly residues" evidence="5">
    <location>
        <begin position="57"/>
        <end position="66"/>
    </location>
</feature>
<dbReference type="EMBL" id="NEXF01000113">
    <property type="protein sequence ID" value="PSO08261.1"/>
    <property type="molecule type" value="Genomic_DNA"/>
</dbReference>
<dbReference type="PANTHER" id="PTHR42957">
    <property type="entry name" value="HELICASE MJ1565-RELATED"/>
    <property type="match status" value="1"/>
</dbReference>
<organism evidence="8 9">
    <name type="scientific">Candidatus Marsarchaeota G2 archaeon BE_D</name>
    <dbReference type="NCBI Taxonomy" id="1978158"/>
    <lineage>
        <taxon>Archaea</taxon>
        <taxon>Candidatus Marsarchaeota</taxon>
        <taxon>Candidatus Marsarchaeota group 2</taxon>
    </lineage>
</organism>
<dbReference type="GO" id="GO:0043139">
    <property type="term" value="F:5'-3' DNA helicase activity"/>
    <property type="evidence" value="ECO:0007669"/>
    <property type="project" value="UniProtKB-EC"/>
</dbReference>
<dbReference type="CDD" id="cd01127">
    <property type="entry name" value="TrwB_TraG_TraD_VirD4"/>
    <property type="match status" value="1"/>
</dbReference>
<evidence type="ECO:0000256" key="1">
    <source>
        <dbReference type="ARBA" id="ARBA00007816"/>
    </source>
</evidence>
<dbReference type="PANTHER" id="PTHR42957:SF1">
    <property type="entry name" value="HELICASE MJ1565-RELATED"/>
    <property type="match status" value="1"/>
</dbReference>
<feature type="region of interest" description="Disordered" evidence="5">
    <location>
        <begin position="337"/>
        <end position="358"/>
    </location>
</feature>
<comment type="catalytic activity">
    <reaction evidence="3">
        <text>ATP + H2O = ADP + phosphate + H(+)</text>
        <dbReference type="Rhea" id="RHEA:13065"/>
        <dbReference type="ChEBI" id="CHEBI:15377"/>
        <dbReference type="ChEBI" id="CHEBI:15378"/>
        <dbReference type="ChEBI" id="CHEBI:30616"/>
        <dbReference type="ChEBI" id="CHEBI:43474"/>
        <dbReference type="ChEBI" id="CHEBI:456216"/>
        <dbReference type="EC" id="5.6.2.3"/>
    </reaction>
</comment>
<reference evidence="8 9" key="1">
    <citation type="submission" date="2017-04" db="EMBL/GenBank/DDBJ databases">
        <title>Novel microbial lineages endemic to geothermal iron-oxide mats fill important gaps in the evolutionary history of Archaea.</title>
        <authorList>
            <person name="Jay Z.J."/>
            <person name="Beam J.P."/>
            <person name="Dlakic M."/>
            <person name="Rusch D.B."/>
            <person name="Kozubal M.A."/>
            <person name="Inskeep W.P."/>
        </authorList>
    </citation>
    <scope>NUCLEOTIDE SEQUENCE [LARGE SCALE GENOMIC DNA]</scope>
    <source>
        <strain evidence="8">BE_D</strain>
    </source>
</reference>
<feature type="region of interest" description="Disordered" evidence="5">
    <location>
        <begin position="1103"/>
        <end position="1170"/>
    </location>
</feature>
<dbReference type="Proteomes" id="UP000242015">
    <property type="component" value="Unassembled WGS sequence"/>
</dbReference>
<name>A0A2R6CBN9_9ARCH</name>
<evidence type="ECO:0000256" key="3">
    <source>
        <dbReference type="ARBA" id="ARBA00048954"/>
    </source>
</evidence>
<dbReference type="GO" id="GO:0043138">
    <property type="term" value="F:3'-5' DNA helicase activity"/>
    <property type="evidence" value="ECO:0007669"/>
    <property type="project" value="UniProtKB-EC"/>
</dbReference>
<comment type="similarity">
    <text evidence="1">Belongs to the HerA family.</text>
</comment>
<feature type="non-terminal residue" evidence="8">
    <location>
        <position position="1170"/>
    </location>
</feature>
<protein>
    <submittedName>
        <fullName evidence="8">Uncharacterized protein</fullName>
    </submittedName>
</protein>
<evidence type="ECO:0000256" key="2">
    <source>
        <dbReference type="ARBA" id="ARBA00034617"/>
    </source>
</evidence>
<evidence type="ECO:0000256" key="4">
    <source>
        <dbReference type="ARBA" id="ARBA00048988"/>
    </source>
</evidence>
<evidence type="ECO:0000256" key="5">
    <source>
        <dbReference type="SAM" id="MobiDB-lite"/>
    </source>
</evidence>
<feature type="domain" description="Helicase HerA central" evidence="6">
    <location>
        <begin position="430"/>
        <end position="561"/>
    </location>
</feature>
<dbReference type="Pfam" id="PF01935">
    <property type="entry name" value="DUF87"/>
    <property type="match status" value="1"/>
</dbReference>
<evidence type="ECO:0000259" key="6">
    <source>
        <dbReference type="Pfam" id="PF01935"/>
    </source>
</evidence>
<dbReference type="Gene3D" id="3.40.50.300">
    <property type="entry name" value="P-loop containing nucleotide triphosphate hydrolases"/>
    <property type="match status" value="2"/>
</dbReference>
<feature type="domain" description="TraD/TraG TraM recognition site" evidence="7">
    <location>
        <begin position="705"/>
        <end position="770"/>
    </location>
</feature>
<dbReference type="AlphaFoldDB" id="A0A2R6CBN9"/>
<evidence type="ECO:0000259" key="7">
    <source>
        <dbReference type="Pfam" id="PF12696"/>
    </source>
</evidence>
<comment type="catalytic activity">
    <reaction evidence="4">
        <text>ATP + H2O = ADP + phosphate + H(+)</text>
        <dbReference type="Rhea" id="RHEA:13065"/>
        <dbReference type="ChEBI" id="CHEBI:15377"/>
        <dbReference type="ChEBI" id="CHEBI:15378"/>
        <dbReference type="ChEBI" id="CHEBI:30616"/>
        <dbReference type="ChEBI" id="CHEBI:43474"/>
        <dbReference type="ChEBI" id="CHEBI:456216"/>
        <dbReference type="EC" id="5.6.2.4"/>
    </reaction>
</comment>
<dbReference type="InterPro" id="IPR002789">
    <property type="entry name" value="HerA_central"/>
</dbReference>